<dbReference type="PROSITE" id="PS50110">
    <property type="entry name" value="RESPONSE_REGULATORY"/>
    <property type="match status" value="1"/>
</dbReference>
<protein>
    <recommendedName>
        <fullName evidence="2">Response regulatory domain-containing protein</fullName>
    </recommendedName>
</protein>
<keyword evidence="1" id="KW-0597">Phosphoprotein</keyword>
<evidence type="ECO:0000256" key="1">
    <source>
        <dbReference type="PROSITE-ProRule" id="PRU00169"/>
    </source>
</evidence>
<keyword evidence="4" id="KW-1185">Reference proteome</keyword>
<evidence type="ECO:0000259" key="2">
    <source>
        <dbReference type="PROSITE" id="PS50110"/>
    </source>
</evidence>
<accession>A0ABD5NIL4</accession>
<dbReference type="EMBL" id="JBHRWN010000002">
    <property type="protein sequence ID" value="MFC3478925.1"/>
    <property type="molecule type" value="Genomic_DNA"/>
</dbReference>
<sequence length="177" mass="18422">MAEEPADSTVLVAADLRELRERYVRQLSDAYDVAGVATPDGVRDALSGQVAVLVLDADLPATPVAEFVADVGADADCDVVVMAPDGGGADRPADASLSKPVSAAELRETVDCLVARRAYEDAVGALHAACEQRRERLAAGGDGADAEATVDRLLARADDAAADLDAADFRAVFRRLD</sequence>
<reference evidence="3 4" key="1">
    <citation type="journal article" date="2019" name="Int. J. Syst. Evol. Microbiol.">
        <title>The Global Catalogue of Microorganisms (GCM) 10K type strain sequencing project: providing services to taxonomists for standard genome sequencing and annotation.</title>
        <authorList>
            <consortium name="The Broad Institute Genomics Platform"/>
            <consortium name="The Broad Institute Genome Sequencing Center for Infectious Disease"/>
            <person name="Wu L."/>
            <person name="Ma J."/>
        </authorList>
    </citation>
    <scope>NUCLEOTIDE SEQUENCE [LARGE SCALE GENOMIC DNA]</scope>
    <source>
        <strain evidence="3 4">CGMCC 1.12562</strain>
    </source>
</reference>
<comment type="caution">
    <text evidence="3">The sequence shown here is derived from an EMBL/GenBank/DDBJ whole genome shotgun (WGS) entry which is preliminary data.</text>
</comment>
<dbReference type="GeneID" id="69118062"/>
<gene>
    <name evidence="3" type="ORF">ACFOKC_14430</name>
</gene>
<dbReference type="InterPro" id="IPR011006">
    <property type="entry name" value="CheY-like_superfamily"/>
</dbReference>
<feature type="modified residue" description="4-aspartylphosphate" evidence="1">
    <location>
        <position position="56"/>
    </location>
</feature>
<dbReference type="Gene3D" id="3.40.50.2300">
    <property type="match status" value="1"/>
</dbReference>
<name>A0ABD5NIL4_9EURY</name>
<proteinExistence type="predicted"/>
<dbReference type="SUPFAM" id="SSF52172">
    <property type="entry name" value="CheY-like"/>
    <property type="match status" value="1"/>
</dbReference>
<evidence type="ECO:0000313" key="3">
    <source>
        <dbReference type="EMBL" id="MFC3478925.1"/>
    </source>
</evidence>
<dbReference type="InterPro" id="IPR001789">
    <property type="entry name" value="Sig_transdc_resp-reg_receiver"/>
</dbReference>
<evidence type="ECO:0000313" key="4">
    <source>
        <dbReference type="Proteomes" id="UP001595660"/>
    </source>
</evidence>
<organism evidence="3 4">
    <name type="scientific">Halobacterium litoreum</name>
    <dbReference type="NCBI Taxonomy" id="2039234"/>
    <lineage>
        <taxon>Archaea</taxon>
        <taxon>Methanobacteriati</taxon>
        <taxon>Methanobacteriota</taxon>
        <taxon>Stenosarchaea group</taxon>
        <taxon>Halobacteria</taxon>
        <taxon>Halobacteriales</taxon>
        <taxon>Halobacteriaceae</taxon>
        <taxon>Halobacterium</taxon>
    </lineage>
</organism>
<dbReference type="Proteomes" id="UP001595660">
    <property type="component" value="Unassembled WGS sequence"/>
</dbReference>
<feature type="domain" description="Response regulatory" evidence="2">
    <location>
        <begin position="9"/>
        <end position="114"/>
    </location>
</feature>
<dbReference type="AlphaFoldDB" id="A0ABD5NIL4"/>
<dbReference type="RefSeq" id="WP_232569515.1">
    <property type="nucleotide sequence ID" value="NZ_CP089466.1"/>
</dbReference>